<dbReference type="InterPro" id="IPR036259">
    <property type="entry name" value="MFS_trans_sf"/>
</dbReference>
<feature type="transmembrane region" description="Helical" evidence="2">
    <location>
        <begin position="447"/>
        <end position="468"/>
    </location>
</feature>
<proteinExistence type="predicted"/>
<dbReference type="InterPro" id="IPR020846">
    <property type="entry name" value="MFS_dom"/>
</dbReference>
<dbReference type="SUPFAM" id="SSF103473">
    <property type="entry name" value="MFS general substrate transporter"/>
    <property type="match status" value="1"/>
</dbReference>
<feature type="domain" description="Major facilitator superfamily (MFS) profile" evidence="3">
    <location>
        <begin position="321"/>
        <end position="517"/>
    </location>
</feature>
<dbReference type="PANTHER" id="PTHR11360:SF237">
    <property type="entry name" value="MONOCARBOXYLATE TRANSPORTER 12-B-LIKE PROTEIN"/>
    <property type="match status" value="1"/>
</dbReference>
<dbReference type="EMBL" id="JASPKY010000017">
    <property type="protein sequence ID" value="KAK9752908.1"/>
    <property type="molecule type" value="Genomic_DNA"/>
</dbReference>
<feature type="transmembrane region" description="Helical" evidence="2">
    <location>
        <begin position="142"/>
        <end position="164"/>
    </location>
</feature>
<dbReference type="AlphaFoldDB" id="A0AAW1N0V9"/>
<feature type="transmembrane region" description="Helical" evidence="2">
    <location>
        <begin position="54"/>
        <end position="72"/>
    </location>
</feature>
<comment type="subcellular location">
    <subcellularLocation>
        <location evidence="1">Membrane</location>
        <topology evidence="1">Multi-pass membrane protein</topology>
    </subcellularLocation>
</comment>
<dbReference type="PANTHER" id="PTHR11360">
    <property type="entry name" value="MONOCARBOXYLATE TRANSPORTER"/>
    <property type="match status" value="1"/>
</dbReference>
<dbReference type="InterPro" id="IPR011701">
    <property type="entry name" value="MFS"/>
</dbReference>
<dbReference type="Proteomes" id="UP001458880">
    <property type="component" value="Unassembled WGS sequence"/>
</dbReference>
<keyword evidence="2" id="KW-1133">Transmembrane helix</keyword>
<dbReference type="Pfam" id="PF07690">
    <property type="entry name" value="MFS_1"/>
    <property type="match status" value="2"/>
</dbReference>
<feature type="transmembrane region" description="Helical" evidence="2">
    <location>
        <begin position="170"/>
        <end position="191"/>
    </location>
</feature>
<feature type="transmembrane region" description="Helical" evidence="2">
    <location>
        <begin position="480"/>
        <end position="501"/>
    </location>
</feature>
<keyword evidence="2" id="KW-0812">Transmembrane</keyword>
<dbReference type="InterPro" id="IPR050327">
    <property type="entry name" value="Proton-linked_MCT"/>
</dbReference>
<feature type="transmembrane region" description="Helical" evidence="2">
    <location>
        <begin position="387"/>
        <end position="404"/>
    </location>
</feature>
<evidence type="ECO:0000256" key="1">
    <source>
        <dbReference type="ARBA" id="ARBA00004141"/>
    </source>
</evidence>
<organism evidence="4 5">
    <name type="scientific">Popillia japonica</name>
    <name type="common">Japanese beetle</name>
    <dbReference type="NCBI Taxonomy" id="7064"/>
    <lineage>
        <taxon>Eukaryota</taxon>
        <taxon>Metazoa</taxon>
        <taxon>Ecdysozoa</taxon>
        <taxon>Arthropoda</taxon>
        <taxon>Hexapoda</taxon>
        <taxon>Insecta</taxon>
        <taxon>Pterygota</taxon>
        <taxon>Neoptera</taxon>
        <taxon>Endopterygota</taxon>
        <taxon>Coleoptera</taxon>
        <taxon>Polyphaga</taxon>
        <taxon>Scarabaeiformia</taxon>
        <taxon>Scarabaeidae</taxon>
        <taxon>Rutelinae</taxon>
        <taxon>Popillia</taxon>
    </lineage>
</organism>
<dbReference type="GO" id="GO:0016020">
    <property type="term" value="C:membrane"/>
    <property type="evidence" value="ECO:0007669"/>
    <property type="project" value="UniProtKB-SubCell"/>
</dbReference>
<feature type="transmembrane region" description="Helical" evidence="2">
    <location>
        <begin position="108"/>
        <end position="130"/>
    </location>
</feature>
<feature type="transmembrane region" description="Helical" evidence="2">
    <location>
        <begin position="12"/>
        <end position="34"/>
    </location>
</feature>
<evidence type="ECO:0000256" key="2">
    <source>
        <dbReference type="SAM" id="Phobius"/>
    </source>
</evidence>
<evidence type="ECO:0000313" key="5">
    <source>
        <dbReference type="Proteomes" id="UP001458880"/>
    </source>
</evidence>
<dbReference type="Gene3D" id="1.20.1250.20">
    <property type="entry name" value="MFS general substrate transporter like domains"/>
    <property type="match status" value="1"/>
</dbReference>
<dbReference type="GO" id="GO:0008028">
    <property type="term" value="F:monocarboxylic acid transmembrane transporter activity"/>
    <property type="evidence" value="ECO:0007669"/>
    <property type="project" value="TreeGrafter"/>
</dbReference>
<gene>
    <name evidence="4" type="ORF">QE152_g3905</name>
</gene>
<feature type="transmembrane region" description="Helical" evidence="2">
    <location>
        <begin position="410"/>
        <end position="435"/>
    </location>
</feature>
<comment type="caution">
    <text evidence="4">The sequence shown here is derived from an EMBL/GenBank/DDBJ whole genome shotgun (WGS) entry which is preliminary data.</text>
</comment>
<name>A0AAW1N0V9_POPJA</name>
<protein>
    <submittedName>
        <fullName evidence="4">Major Facilitator Superfamily</fullName>
    </submittedName>
</protein>
<reference evidence="4 5" key="1">
    <citation type="journal article" date="2024" name="BMC Genomics">
        <title>De novo assembly and annotation of Popillia japonica's genome with initial clues to its potential as an invasive pest.</title>
        <authorList>
            <person name="Cucini C."/>
            <person name="Boschi S."/>
            <person name="Funari R."/>
            <person name="Cardaioli E."/>
            <person name="Iannotti N."/>
            <person name="Marturano G."/>
            <person name="Paoli F."/>
            <person name="Bruttini M."/>
            <person name="Carapelli A."/>
            <person name="Frati F."/>
            <person name="Nardi F."/>
        </authorList>
    </citation>
    <scope>NUCLEOTIDE SEQUENCE [LARGE SCALE GENOMIC DNA]</scope>
    <source>
        <strain evidence="4">DMR45628</strain>
    </source>
</reference>
<feature type="transmembrane region" description="Helical" evidence="2">
    <location>
        <begin position="84"/>
        <end position="102"/>
    </location>
</feature>
<keyword evidence="2" id="KW-0472">Membrane</keyword>
<accession>A0AAW1N0V9</accession>
<evidence type="ECO:0000313" key="4">
    <source>
        <dbReference type="EMBL" id="KAK9752908.1"/>
    </source>
</evidence>
<evidence type="ECO:0000259" key="3">
    <source>
        <dbReference type="PROSITE" id="PS50850"/>
    </source>
</evidence>
<feature type="transmembrane region" description="Helical" evidence="2">
    <location>
        <begin position="354"/>
        <end position="375"/>
    </location>
</feature>
<keyword evidence="5" id="KW-1185">Reference proteome</keyword>
<sequence>MAVKTKLVPPNGGYGWFIAGAYSLHQLLALPTLFSYGLLFKDTFRDLGFSATDVTFVMNTHVALSMFMGMANGPLIRRFGYRKMSVVGACFFTIGIMATAFANTRTHYLITYSIITALGIGVGLASYPVAFNSYFTTKRAKAAAYALTVSGLGIVGVPQVISYLLSAYGIRGTCLIMGAINSHVFIAAFLLQPVKRYMKREIIEEDSPEAVKERLLVIEENDADDDNFNNNQQLARSQLSLDDELEIDSKYNVAAPFGSMLSLHSVIPRTRSASRNLNQVAQEKPKSIQDKTPTNQKVPFYARIGKQLVDTFDLTLLKDPIYVNILLGLSIALFSEMNFQILTPFIMNDYGLSIQEIATFLSTMAISDICFRVMAPYVSDFFRAPPRIVYLWILLVAILARFTLFISDNFYVLLVSACLLGLTRGFRTVNLALIIPNHVPIERLASALGLQSTANGILVWIGAPFFGFLKNVTGSYKNCIYVLNVITFITVVIWSIEFIYLRIKSKKKQLDGGDEKA</sequence>
<dbReference type="PROSITE" id="PS50850">
    <property type="entry name" value="MFS"/>
    <property type="match status" value="1"/>
</dbReference>
<feature type="transmembrane region" description="Helical" evidence="2">
    <location>
        <begin position="321"/>
        <end position="342"/>
    </location>
</feature>